<dbReference type="NCBIfam" id="NF033852">
    <property type="entry name" value="fulvocin_rel"/>
    <property type="match status" value="1"/>
</dbReference>
<comment type="caution">
    <text evidence="2">The sequence shown here is derived from an EMBL/GenBank/DDBJ whole genome shotgun (WGS) entry which is preliminary data.</text>
</comment>
<name>A0A0C3R4M0_9PORP</name>
<organism evidence="2 3">
    <name type="scientific">Sanguibacteroides justesenii</name>
    <dbReference type="NCBI Taxonomy" id="1547597"/>
    <lineage>
        <taxon>Bacteria</taxon>
        <taxon>Pseudomonadati</taxon>
        <taxon>Bacteroidota</taxon>
        <taxon>Bacteroidia</taxon>
        <taxon>Bacteroidales</taxon>
        <taxon>Porphyromonadaceae</taxon>
        <taxon>Sanguibacteroides</taxon>
    </lineage>
</organism>
<dbReference type="Proteomes" id="UP000031980">
    <property type="component" value="Unassembled WGS sequence"/>
</dbReference>
<accession>A0A0C3R4M0</accession>
<evidence type="ECO:0000256" key="1">
    <source>
        <dbReference type="SAM" id="MobiDB-lite"/>
    </source>
</evidence>
<gene>
    <name evidence="2" type="ORF">BA92_09385</name>
</gene>
<sequence length="235" mass="27181">MKSLLLLGIVFASFFLCARQKELLCSCDPEIDKIVRNNISEVQVMDRTQWLNIEKQDLQRGYYVAFSSEQKHTFWKERLAEVLELDWSEQERAHLLILVDFLEKNPQMFSPDKNQKADDTFDLFMYRWQDDAKEKLGWNKKMLYAIAATGNKMLNKAGDIASASDSNHPLVKSRSESGSGSGWKNCSCSTKQDFCDLTGEFQQRCREDSGCNLNYRNCGWLMQQACDGNCRHLWA</sequence>
<evidence type="ECO:0000313" key="2">
    <source>
        <dbReference type="EMBL" id="KIO44405.1"/>
    </source>
</evidence>
<dbReference type="AlphaFoldDB" id="A0A0C3R4M0"/>
<dbReference type="RefSeq" id="WP_041505238.1">
    <property type="nucleotide sequence ID" value="NZ_JPIU01000039.1"/>
</dbReference>
<reference evidence="2 3" key="1">
    <citation type="submission" date="2014-07" db="EMBL/GenBank/DDBJ databases">
        <title>Porphyromonadaceae bacterium OUH 308042 = ATCC BAA-2681 = DSM 28342 draft genome.</title>
        <authorList>
            <person name="Sydenham T.V."/>
            <person name="Hasman H."/>
            <person name="Justensen U.S."/>
        </authorList>
    </citation>
    <scope>NUCLEOTIDE SEQUENCE [LARGE SCALE GENOMIC DNA]</scope>
    <source>
        <strain evidence="2 3">OUH 308042</strain>
    </source>
</reference>
<feature type="region of interest" description="Disordered" evidence="1">
    <location>
        <begin position="163"/>
        <end position="184"/>
    </location>
</feature>
<evidence type="ECO:0000313" key="3">
    <source>
        <dbReference type="Proteomes" id="UP000031980"/>
    </source>
</evidence>
<dbReference type="EMBL" id="JPIU01000039">
    <property type="protein sequence ID" value="KIO44405.1"/>
    <property type="molecule type" value="Genomic_DNA"/>
</dbReference>
<proteinExistence type="predicted"/>
<protein>
    <recommendedName>
        <fullName evidence="4">Bacteriocin fulvocin C-related protein</fullName>
    </recommendedName>
</protein>
<keyword evidence="3" id="KW-1185">Reference proteome</keyword>
<evidence type="ECO:0008006" key="4">
    <source>
        <dbReference type="Google" id="ProtNLM"/>
    </source>
</evidence>